<evidence type="ECO:0000313" key="1">
    <source>
        <dbReference type="EMBL" id="MCI15174.1"/>
    </source>
</evidence>
<accession>A0A392PTL7</accession>
<comment type="caution">
    <text evidence="1">The sequence shown here is derived from an EMBL/GenBank/DDBJ whole genome shotgun (WGS) entry which is preliminary data.</text>
</comment>
<protein>
    <submittedName>
        <fullName evidence="1">Uncharacterized protein</fullName>
    </submittedName>
</protein>
<sequence>MAKSHSTTGYSVNLNQDRAITGEKTRPLIEQSPSIMLKPCWGEDNNSWGGTSKIQYFNITDPTKTNVSSALRPSWGHWGTIKFNIQLRNVDHVPNTL</sequence>
<proteinExistence type="predicted"/>
<evidence type="ECO:0000313" key="2">
    <source>
        <dbReference type="Proteomes" id="UP000265520"/>
    </source>
</evidence>
<dbReference type="AlphaFoldDB" id="A0A392PTL7"/>
<keyword evidence="2" id="KW-1185">Reference proteome</keyword>
<reference evidence="1 2" key="1">
    <citation type="journal article" date="2018" name="Front. Plant Sci.">
        <title>Red Clover (Trifolium pratense) and Zigzag Clover (T. medium) - A Picture of Genomic Similarities and Differences.</title>
        <authorList>
            <person name="Dluhosova J."/>
            <person name="Istvanek J."/>
            <person name="Nedelnik J."/>
            <person name="Repkova J."/>
        </authorList>
    </citation>
    <scope>NUCLEOTIDE SEQUENCE [LARGE SCALE GENOMIC DNA]</scope>
    <source>
        <strain evidence="2">cv. 10/8</strain>
        <tissue evidence="1">Leaf</tissue>
    </source>
</reference>
<name>A0A392PTL7_9FABA</name>
<dbReference type="EMBL" id="LXQA010095302">
    <property type="protein sequence ID" value="MCI15174.1"/>
    <property type="molecule type" value="Genomic_DNA"/>
</dbReference>
<organism evidence="1 2">
    <name type="scientific">Trifolium medium</name>
    <dbReference type="NCBI Taxonomy" id="97028"/>
    <lineage>
        <taxon>Eukaryota</taxon>
        <taxon>Viridiplantae</taxon>
        <taxon>Streptophyta</taxon>
        <taxon>Embryophyta</taxon>
        <taxon>Tracheophyta</taxon>
        <taxon>Spermatophyta</taxon>
        <taxon>Magnoliopsida</taxon>
        <taxon>eudicotyledons</taxon>
        <taxon>Gunneridae</taxon>
        <taxon>Pentapetalae</taxon>
        <taxon>rosids</taxon>
        <taxon>fabids</taxon>
        <taxon>Fabales</taxon>
        <taxon>Fabaceae</taxon>
        <taxon>Papilionoideae</taxon>
        <taxon>50 kb inversion clade</taxon>
        <taxon>NPAAA clade</taxon>
        <taxon>Hologalegina</taxon>
        <taxon>IRL clade</taxon>
        <taxon>Trifolieae</taxon>
        <taxon>Trifolium</taxon>
    </lineage>
</organism>
<dbReference type="Proteomes" id="UP000265520">
    <property type="component" value="Unassembled WGS sequence"/>
</dbReference>